<reference evidence="6" key="1">
    <citation type="submission" date="2023-07" db="EMBL/GenBank/DDBJ databases">
        <title>Genomic Encyclopedia of Type Strains, Phase IV (KMG-IV): sequencing the most valuable type-strain genomes for metagenomic binning, comparative biology and taxonomic classification.</title>
        <authorList>
            <person name="Goeker M."/>
        </authorList>
    </citation>
    <scope>NUCLEOTIDE SEQUENCE [LARGE SCALE GENOMIC DNA]</scope>
    <source>
        <strain evidence="6">JSM 076093</strain>
    </source>
</reference>
<feature type="region of interest" description="Disordered" evidence="3">
    <location>
        <begin position="28"/>
        <end position="60"/>
    </location>
</feature>
<dbReference type="SUPFAM" id="SSF53822">
    <property type="entry name" value="Periplasmic binding protein-like I"/>
    <property type="match status" value="1"/>
</dbReference>
<sequence length="412" mass="44527">MMRSGKKLFVLLMVLVGILVMAGCAASSVSNSNSESSSGTKETKDTSSEPKAGSSAENTVNIGFSGPLSGPAAYYGENTLSGLEMAVEEINAEGFEVDGKTYDINLVTLDDMYLPNETGTNARRLVQENNTPVIFIPHSGGVFATQVFNEKEGFLIGAYTSEPKIMEQNNSLTLGIPPAYSAYPEPFTKYEMERFGKKIALLPTATQYGKDWTEAIKPVWEENGGEVVFEGSIDFSKDTDFFSIVTKALSNDPDVLFVGGPSQPTALVIKQARELGFKGGFMVMDQAKIEEMEPVLGGLEPLEGAIGTLPIIDSDAPGAEEFVKKYKEKYDRIPTAEGAFNYQAMHVLVNAMKESGSVDDPTKIMASIEDGIKNLPEENMVWHLTGLVDGGAFDWKPAIGVVEDGKVLTEED</sequence>
<dbReference type="PROSITE" id="PS51257">
    <property type="entry name" value="PROKAR_LIPOPROTEIN"/>
    <property type="match status" value="1"/>
</dbReference>
<evidence type="ECO:0000256" key="1">
    <source>
        <dbReference type="ARBA" id="ARBA00010062"/>
    </source>
</evidence>
<dbReference type="Proteomes" id="UP001226720">
    <property type="component" value="Unassembled WGS sequence"/>
</dbReference>
<evidence type="ECO:0000256" key="2">
    <source>
        <dbReference type="ARBA" id="ARBA00022729"/>
    </source>
</evidence>
<evidence type="ECO:0000313" key="6">
    <source>
        <dbReference type="EMBL" id="MDQ0483287.1"/>
    </source>
</evidence>
<protein>
    <submittedName>
        <fullName evidence="6">Branched-chain amino acid transport system substrate-binding protein</fullName>
    </submittedName>
</protein>
<comment type="similarity">
    <text evidence="1">Belongs to the leucine-binding protein family.</text>
</comment>
<dbReference type="CDD" id="cd06336">
    <property type="entry name" value="PBP1_ABC_ligand_binding-like"/>
    <property type="match status" value="1"/>
</dbReference>
<evidence type="ECO:0000256" key="3">
    <source>
        <dbReference type="SAM" id="MobiDB-lite"/>
    </source>
</evidence>
<evidence type="ECO:0000256" key="4">
    <source>
        <dbReference type="SAM" id="SignalP"/>
    </source>
</evidence>
<name>A0ABU0K1Q5_9BACL</name>
<keyword evidence="2 4" id="KW-0732">Signal</keyword>
<dbReference type="Gene3D" id="3.40.50.2300">
    <property type="match status" value="2"/>
</dbReference>
<accession>A0ABU0K1Q5</accession>
<evidence type="ECO:0000313" key="7">
    <source>
        <dbReference type="Proteomes" id="UP001226720"/>
    </source>
</evidence>
<dbReference type="InterPro" id="IPR028082">
    <property type="entry name" value="Peripla_BP_I"/>
</dbReference>
<feature type="signal peptide" evidence="4">
    <location>
        <begin position="1"/>
        <end position="22"/>
    </location>
</feature>
<dbReference type="InterPro" id="IPR028081">
    <property type="entry name" value="Leu-bd"/>
</dbReference>
<dbReference type="PANTHER" id="PTHR30483:SF6">
    <property type="entry name" value="PERIPLASMIC BINDING PROTEIN OF ABC TRANSPORTER FOR NATURAL AMINO ACIDS"/>
    <property type="match status" value="1"/>
</dbReference>
<keyword evidence="7" id="KW-1185">Reference proteome</keyword>
<dbReference type="InterPro" id="IPR051010">
    <property type="entry name" value="BCAA_transport"/>
</dbReference>
<dbReference type="EMBL" id="JAUSWM010000003">
    <property type="protein sequence ID" value="MDQ0483287.1"/>
    <property type="molecule type" value="Genomic_DNA"/>
</dbReference>
<evidence type="ECO:0000259" key="5">
    <source>
        <dbReference type="Pfam" id="PF13458"/>
    </source>
</evidence>
<feature type="chain" id="PRO_5047178710" evidence="4">
    <location>
        <begin position="23"/>
        <end position="412"/>
    </location>
</feature>
<dbReference type="PANTHER" id="PTHR30483">
    <property type="entry name" value="LEUCINE-SPECIFIC-BINDING PROTEIN"/>
    <property type="match status" value="1"/>
</dbReference>
<feature type="compositionally biased region" description="Low complexity" evidence="3">
    <location>
        <begin position="28"/>
        <end position="40"/>
    </location>
</feature>
<comment type="caution">
    <text evidence="6">The sequence shown here is derived from an EMBL/GenBank/DDBJ whole genome shotgun (WGS) entry which is preliminary data.</text>
</comment>
<gene>
    <name evidence="6" type="ORF">QO000_002259</name>
</gene>
<proteinExistence type="inferred from homology"/>
<organism evidence="6 7">
    <name type="scientific">Guptibacillus hwajinpoensis</name>
    <dbReference type="NCBI Taxonomy" id="208199"/>
    <lineage>
        <taxon>Bacteria</taxon>
        <taxon>Bacillati</taxon>
        <taxon>Bacillota</taxon>
        <taxon>Bacilli</taxon>
        <taxon>Bacillales</taxon>
        <taxon>Guptibacillaceae</taxon>
        <taxon>Guptibacillus</taxon>
    </lineage>
</organism>
<dbReference type="Pfam" id="PF13458">
    <property type="entry name" value="Peripla_BP_6"/>
    <property type="match status" value="1"/>
</dbReference>
<feature type="domain" description="Leucine-binding protein" evidence="5">
    <location>
        <begin position="59"/>
        <end position="369"/>
    </location>
</feature>